<dbReference type="PANTHER" id="PTHR43179">
    <property type="entry name" value="RHAMNOSYLTRANSFERASE WBBL"/>
    <property type="match status" value="1"/>
</dbReference>
<dbReference type="InterPro" id="IPR001173">
    <property type="entry name" value="Glyco_trans_2-like"/>
</dbReference>
<dbReference type="OrthoDB" id="9769600at2"/>
<dbReference type="EC" id="2.4.-.-" evidence="2"/>
<dbReference type="Pfam" id="PF00535">
    <property type="entry name" value="Glycos_transf_2"/>
    <property type="match status" value="1"/>
</dbReference>
<dbReference type="RefSeq" id="WP_090747407.1">
    <property type="nucleotide sequence ID" value="NZ_CZQA01000008.1"/>
</dbReference>
<accession>A0A0S4LJ30</accession>
<gene>
    <name evidence="2" type="ORF">COMA1_20139</name>
</gene>
<name>A0A0S4LJ30_9BACT</name>
<dbReference type="InterPro" id="IPR029044">
    <property type="entry name" value="Nucleotide-diphossugar_trans"/>
</dbReference>
<evidence type="ECO:0000259" key="1">
    <source>
        <dbReference type="Pfam" id="PF00535"/>
    </source>
</evidence>
<dbReference type="EMBL" id="CZQA01000008">
    <property type="protein sequence ID" value="CUS35138.1"/>
    <property type="molecule type" value="Genomic_DNA"/>
</dbReference>
<dbReference type="STRING" id="1742972.COMA1_20139"/>
<organism evidence="2 3">
    <name type="scientific">Candidatus Nitrospira nitrosa</name>
    <dbReference type="NCBI Taxonomy" id="1742972"/>
    <lineage>
        <taxon>Bacteria</taxon>
        <taxon>Pseudomonadati</taxon>
        <taxon>Nitrospirota</taxon>
        <taxon>Nitrospiria</taxon>
        <taxon>Nitrospirales</taxon>
        <taxon>Nitrospiraceae</taxon>
        <taxon>Nitrospira</taxon>
    </lineage>
</organism>
<keyword evidence="3" id="KW-1185">Reference proteome</keyword>
<feature type="domain" description="Glycosyltransferase 2-like" evidence="1">
    <location>
        <begin position="7"/>
        <end position="127"/>
    </location>
</feature>
<evidence type="ECO:0000313" key="2">
    <source>
        <dbReference type="EMBL" id="CUS35138.1"/>
    </source>
</evidence>
<dbReference type="Gene3D" id="3.90.550.10">
    <property type="entry name" value="Spore Coat Polysaccharide Biosynthesis Protein SpsA, Chain A"/>
    <property type="match status" value="1"/>
</dbReference>
<dbReference type="SUPFAM" id="SSF53448">
    <property type="entry name" value="Nucleotide-diphospho-sugar transferases"/>
    <property type="match status" value="1"/>
</dbReference>
<keyword evidence="2" id="KW-0328">Glycosyltransferase</keyword>
<proteinExistence type="predicted"/>
<protein>
    <submittedName>
        <fullName evidence="2">Glycosyltransferase, group 2 family protein</fullName>
        <ecNumber evidence="2">2.4.-.-</ecNumber>
    </submittedName>
</protein>
<sequence length="274" mass="31133">MNPLKYSITFACYNQVNYTRHCIDSMIKHGLDVSRLVVVDNGSSDDTKNYLNTLPLGGRIFNKSNLGCGVAWNQGALALQSEWTIIMNNDVLVSRGWVENLIDVAEANGLKIISPALIEGPLDYDFDAFAEDAMAKMKDALRIGGRHAVCLAVHESVWLEIGYFQPIPKLLGYEDTMFFHEVDKARIPIGMTGRSWLHHYGSITQSALKQERGLSEKDGLGNRRNYRLLQQGWLERKLKKIKKLRQIQSWCAQETRHFGMSMHGGRENGRFSWK</sequence>
<keyword evidence="2" id="KW-0808">Transferase</keyword>
<evidence type="ECO:0000313" key="3">
    <source>
        <dbReference type="Proteomes" id="UP000199032"/>
    </source>
</evidence>
<reference evidence="2 3" key="1">
    <citation type="submission" date="2015-10" db="EMBL/GenBank/DDBJ databases">
        <authorList>
            <person name="Gilbert D.G."/>
        </authorList>
    </citation>
    <scope>NUCLEOTIDE SEQUENCE [LARGE SCALE GENOMIC DNA]</scope>
    <source>
        <strain evidence="2">COMA1</strain>
    </source>
</reference>
<dbReference type="Proteomes" id="UP000199032">
    <property type="component" value="Unassembled WGS sequence"/>
</dbReference>
<dbReference type="GO" id="GO:0016757">
    <property type="term" value="F:glycosyltransferase activity"/>
    <property type="evidence" value="ECO:0007669"/>
    <property type="project" value="UniProtKB-KW"/>
</dbReference>
<dbReference type="AlphaFoldDB" id="A0A0S4LJ30"/>
<dbReference type="PANTHER" id="PTHR43179:SF7">
    <property type="entry name" value="RHAMNOSYLTRANSFERASE WBBL"/>
    <property type="match status" value="1"/>
</dbReference>